<keyword evidence="4" id="KW-0233">DNA recombination</keyword>
<keyword evidence="2" id="KW-0229">DNA integration</keyword>
<protein>
    <submittedName>
        <fullName evidence="7">Site-specific DNA recombinase</fullName>
    </submittedName>
</protein>
<dbReference type="Pfam" id="PF00239">
    <property type="entry name" value="Resolvase"/>
    <property type="match status" value="1"/>
</dbReference>
<dbReference type="InterPro" id="IPR006119">
    <property type="entry name" value="Resolv_N"/>
</dbReference>
<dbReference type="SMART" id="SM00857">
    <property type="entry name" value="Resolvase"/>
    <property type="match status" value="1"/>
</dbReference>
<dbReference type="CDD" id="cd03768">
    <property type="entry name" value="SR_ResInv"/>
    <property type="match status" value="1"/>
</dbReference>
<dbReference type="AlphaFoldDB" id="A0A1H9T0F7"/>
<evidence type="ECO:0000256" key="4">
    <source>
        <dbReference type="ARBA" id="ARBA00023172"/>
    </source>
</evidence>
<evidence type="ECO:0000256" key="5">
    <source>
        <dbReference type="PIRSR" id="PIRSR606118-50"/>
    </source>
</evidence>
<dbReference type="Proteomes" id="UP000198948">
    <property type="component" value="Unassembled WGS sequence"/>
</dbReference>
<dbReference type="Pfam" id="PF13518">
    <property type="entry name" value="HTH_28"/>
    <property type="match status" value="1"/>
</dbReference>
<dbReference type="RefSeq" id="WP_092652380.1">
    <property type="nucleotide sequence ID" value="NZ_FOHA01000010.1"/>
</dbReference>
<dbReference type="PANTHER" id="PTHR30461">
    <property type="entry name" value="DNA-INVERTASE FROM LAMBDOID PROPHAGE"/>
    <property type="match status" value="1"/>
</dbReference>
<organism evidence="7 8">
    <name type="scientific">Isobaculum melis</name>
    <dbReference type="NCBI Taxonomy" id="142588"/>
    <lineage>
        <taxon>Bacteria</taxon>
        <taxon>Bacillati</taxon>
        <taxon>Bacillota</taxon>
        <taxon>Bacilli</taxon>
        <taxon>Lactobacillales</taxon>
        <taxon>Carnobacteriaceae</taxon>
        <taxon>Isobaculum</taxon>
    </lineage>
</organism>
<name>A0A1H9T0F7_9LACT</name>
<accession>A0A1H9T0F7</accession>
<dbReference type="InterPro" id="IPR055247">
    <property type="entry name" value="InsJ-like_HTH"/>
</dbReference>
<dbReference type="EMBL" id="FOHA01000010">
    <property type="protein sequence ID" value="SER90557.1"/>
    <property type="molecule type" value="Genomic_DNA"/>
</dbReference>
<gene>
    <name evidence="7" type="ORF">SAMN04488559_11030</name>
</gene>
<comment type="similarity">
    <text evidence="1">Belongs to the site-specific recombinase resolvase family.</text>
</comment>
<evidence type="ECO:0000256" key="1">
    <source>
        <dbReference type="ARBA" id="ARBA00009913"/>
    </source>
</evidence>
<dbReference type="Gene3D" id="1.10.10.60">
    <property type="entry name" value="Homeodomain-like"/>
    <property type="match status" value="1"/>
</dbReference>
<dbReference type="InterPro" id="IPR006118">
    <property type="entry name" value="Recombinase_CS"/>
</dbReference>
<dbReference type="GO" id="GO:0000150">
    <property type="term" value="F:DNA strand exchange activity"/>
    <property type="evidence" value="ECO:0007669"/>
    <property type="project" value="InterPro"/>
</dbReference>
<dbReference type="GO" id="GO:0015074">
    <property type="term" value="P:DNA integration"/>
    <property type="evidence" value="ECO:0007669"/>
    <property type="project" value="UniProtKB-KW"/>
</dbReference>
<dbReference type="InterPro" id="IPR036162">
    <property type="entry name" value="Resolvase-like_N_sf"/>
</dbReference>
<dbReference type="InterPro" id="IPR050639">
    <property type="entry name" value="SSR_resolvase"/>
</dbReference>
<sequence length="191" mass="22008">MNATKNKKIGYARCSTNYQSTSSQRLALKRYGCDYIMEEIESGRREDRPKLQKLLKKLKPGDSLVVYKLDRLGRSTKQLLFLIDELKERGVHFVSISDSIDTTTSMGKFMFTIMSAFAEMEADLIRERVKSGLESAKSKGRVGGRPKIPKKIAERIVVDYQKQKLSINKIAEKHQVSVRTVYNYIRKYETK</sequence>
<dbReference type="PANTHER" id="PTHR30461:SF2">
    <property type="entry name" value="SERINE RECOMBINASE PINE-RELATED"/>
    <property type="match status" value="1"/>
</dbReference>
<evidence type="ECO:0000313" key="8">
    <source>
        <dbReference type="Proteomes" id="UP000198948"/>
    </source>
</evidence>
<proteinExistence type="inferred from homology"/>
<evidence type="ECO:0000256" key="2">
    <source>
        <dbReference type="ARBA" id="ARBA00022908"/>
    </source>
</evidence>
<dbReference type="GO" id="GO:0003677">
    <property type="term" value="F:DNA binding"/>
    <property type="evidence" value="ECO:0007669"/>
    <property type="project" value="UniProtKB-KW"/>
</dbReference>
<keyword evidence="8" id="KW-1185">Reference proteome</keyword>
<dbReference type="PROSITE" id="PS00398">
    <property type="entry name" value="RECOMBINASES_2"/>
    <property type="match status" value="1"/>
</dbReference>
<dbReference type="Gene3D" id="3.40.50.1390">
    <property type="entry name" value="Resolvase, N-terminal catalytic domain"/>
    <property type="match status" value="1"/>
</dbReference>
<dbReference type="SUPFAM" id="SSF53041">
    <property type="entry name" value="Resolvase-like"/>
    <property type="match status" value="1"/>
</dbReference>
<feature type="domain" description="Resolvase/invertase-type recombinase catalytic" evidence="6">
    <location>
        <begin position="7"/>
        <end position="140"/>
    </location>
</feature>
<feature type="active site" description="O-(5'-phospho-DNA)-serine intermediate" evidence="5">
    <location>
        <position position="15"/>
    </location>
</feature>
<evidence type="ECO:0000313" key="7">
    <source>
        <dbReference type="EMBL" id="SER90557.1"/>
    </source>
</evidence>
<evidence type="ECO:0000259" key="6">
    <source>
        <dbReference type="PROSITE" id="PS51736"/>
    </source>
</evidence>
<dbReference type="PROSITE" id="PS51736">
    <property type="entry name" value="RECOMBINASES_3"/>
    <property type="match status" value="1"/>
</dbReference>
<dbReference type="FunFam" id="3.40.50.1390:FF:000001">
    <property type="entry name" value="DNA recombinase"/>
    <property type="match status" value="1"/>
</dbReference>
<reference evidence="7 8" key="1">
    <citation type="submission" date="2016-10" db="EMBL/GenBank/DDBJ databases">
        <authorList>
            <person name="de Groot N.N."/>
        </authorList>
    </citation>
    <scope>NUCLEOTIDE SEQUENCE [LARGE SCALE GENOMIC DNA]</scope>
    <source>
        <strain evidence="7 8">DSM 13760</strain>
    </source>
</reference>
<evidence type="ECO:0000256" key="3">
    <source>
        <dbReference type="ARBA" id="ARBA00023125"/>
    </source>
</evidence>
<keyword evidence="3" id="KW-0238">DNA-binding</keyword>